<dbReference type="Proteomes" id="UP001596527">
    <property type="component" value="Unassembled WGS sequence"/>
</dbReference>
<evidence type="ECO:0000256" key="1">
    <source>
        <dbReference type="SAM" id="Phobius"/>
    </source>
</evidence>
<dbReference type="Pfam" id="PF15420">
    <property type="entry name" value="Abhydrolase_9_N"/>
    <property type="match status" value="1"/>
</dbReference>
<proteinExistence type="predicted"/>
<feature type="transmembrane region" description="Helical" evidence="1">
    <location>
        <begin position="115"/>
        <end position="140"/>
    </location>
</feature>
<protein>
    <submittedName>
        <fullName evidence="4">Alpha/beta hydrolase</fullName>
    </submittedName>
</protein>
<gene>
    <name evidence="4" type="ORF">ACFQWG_09565</name>
</gene>
<organism evidence="4 5">
    <name type="scientific">Schaalia naturae</name>
    <dbReference type="NCBI Taxonomy" id="635203"/>
    <lineage>
        <taxon>Bacteria</taxon>
        <taxon>Bacillati</taxon>
        <taxon>Actinomycetota</taxon>
        <taxon>Actinomycetes</taxon>
        <taxon>Actinomycetales</taxon>
        <taxon>Actinomycetaceae</taxon>
        <taxon>Schaalia</taxon>
    </lineage>
</organism>
<feature type="transmembrane region" description="Helical" evidence="1">
    <location>
        <begin position="77"/>
        <end position="95"/>
    </location>
</feature>
<dbReference type="Pfam" id="PF10081">
    <property type="entry name" value="Abhydrolase_9"/>
    <property type="match status" value="1"/>
</dbReference>
<sequence>MIAQSLLGVLLALVMYAISVSPSLMARSWWWHAASSGVLMAVGYVIGLVIDKVGGWVVDWVGLSVTAAPWAREWAERVVLVVFLLWFARAVILSARDTRRAAALVEMPPETLPAYLLGAVGALVLTYLLLGLLAGVIWILRGLVNLFARWMPAPVAWLVAGALVATLVVVLTSRVLMGGILSFFSRHALKMDRRTARGIYQPVQPERSGSLGSLSSWESVGGQGRVFLGRGPHREDIEAVTGRPAKEPIRVYAGMPHGRETLADRARLVVDELARTGAFDRSVLVVTTSTGSGWVDEWQVQPVEYLTGGDCATASMQYSYVPSSINVLTGLEPSMQASALLFEAVRSALEALPAGRRRPDLYVCGESLGAYASQHVFGGLDDVRAKVSGALWVGTPSFTDLHRDLTRSRHRGSPEVAPVVDNGRVVRFANLPENLAVDVYGRELGPWEFPRVVYAQHPSDPVVWWSTDMIWNQPDWMREKAGHDVSSRVEFTRGASFIQVLADLPVAGTAPAGHGHTYHEELIPLWEGILGLHDPRRPAALPDGDWVDADMRTRIGQAISANIALSDRQ</sequence>
<keyword evidence="1" id="KW-0812">Transmembrane</keyword>
<name>A0ABW2SNR7_9ACTO</name>
<dbReference type="RefSeq" id="WP_380974757.1">
    <property type="nucleotide sequence ID" value="NZ_JBHTEF010000001.1"/>
</dbReference>
<reference evidence="5" key="1">
    <citation type="journal article" date="2019" name="Int. J. Syst. Evol. Microbiol.">
        <title>The Global Catalogue of Microorganisms (GCM) 10K type strain sequencing project: providing services to taxonomists for standard genome sequencing and annotation.</title>
        <authorList>
            <consortium name="The Broad Institute Genomics Platform"/>
            <consortium name="The Broad Institute Genome Sequencing Center for Infectious Disease"/>
            <person name="Wu L."/>
            <person name="Ma J."/>
        </authorList>
    </citation>
    <scope>NUCLEOTIDE SEQUENCE [LARGE SCALE GENOMIC DNA]</scope>
    <source>
        <strain evidence="5">CCUG 56698</strain>
    </source>
</reference>
<dbReference type="EMBL" id="JBHTEF010000001">
    <property type="protein sequence ID" value="MFC7581439.1"/>
    <property type="molecule type" value="Genomic_DNA"/>
</dbReference>
<feature type="domain" description="Alpha/beta-hydrolase N-terminal" evidence="3">
    <location>
        <begin position="21"/>
        <end position="232"/>
    </location>
</feature>
<keyword evidence="1" id="KW-1133">Transmembrane helix</keyword>
<accession>A0ABW2SNR7</accession>
<evidence type="ECO:0000259" key="2">
    <source>
        <dbReference type="Pfam" id="PF10081"/>
    </source>
</evidence>
<feature type="transmembrane region" description="Helical" evidence="1">
    <location>
        <begin position="155"/>
        <end position="184"/>
    </location>
</feature>
<feature type="domain" description="Alpha/beta-hydrolase catalytic" evidence="2">
    <location>
        <begin position="249"/>
        <end position="531"/>
    </location>
</feature>
<dbReference type="InterPro" id="IPR027788">
    <property type="entry name" value="Alpha/beta-hydrolase_N_dom"/>
</dbReference>
<dbReference type="InterPro" id="IPR027787">
    <property type="entry name" value="Alpha/beta-hydrolase_catalytic"/>
</dbReference>
<keyword evidence="4" id="KW-0378">Hydrolase</keyword>
<evidence type="ECO:0000313" key="5">
    <source>
        <dbReference type="Proteomes" id="UP001596527"/>
    </source>
</evidence>
<comment type="caution">
    <text evidence="4">The sequence shown here is derived from an EMBL/GenBank/DDBJ whole genome shotgun (WGS) entry which is preliminary data.</text>
</comment>
<keyword evidence="5" id="KW-1185">Reference proteome</keyword>
<dbReference type="GO" id="GO:0016787">
    <property type="term" value="F:hydrolase activity"/>
    <property type="evidence" value="ECO:0007669"/>
    <property type="project" value="UniProtKB-KW"/>
</dbReference>
<evidence type="ECO:0000259" key="3">
    <source>
        <dbReference type="Pfam" id="PF15420"/>
    </source>
</evidence>
<evidence type="ECO:0000313" key="4">
    <source>
        <dbReference type="EMBL" id="MFC7581439.1"/>
    </source>
</evidence>
<keyword evidence="1" id="KW-0472">Membrane</keyword>